<evidence type="ECO:0000256" key="1">
    <source>
        <dbReference type="SAM" id="Phobius"/>
    </source>
</evidence>
<keyword evidence="3" id="KW-1185">Reference proteome</keyword>
<gene>
    <name evidence="2" type="ORF">ONB1V03_LOCUS9090</name>
</gene>
<dbReference type="Proteomes" id="UP000728032">
    <property type="component" value="Unassembled WGS sequence"/>
</dbReference>
<feature type="transmembrane region" description="Helical" evidence="1">
    <location>
        <begin position="217"/>
        <end position="240"/>
    </location>
</feature>
<evidence type="ECO:0000313" key="3">
    <source>
        <dbReference type="Proteomes" id="UP000728032"/>
    </source>
</evidence>
<accession>A0A7R9M2J6</accession>
<keyword evidence="1" id="KW-0472">Membrane</keyword>
<dbReference type="EMBL" id="OC920355">
    <property type="protein sequence ID" value="CAD7652429.1"/>
    <property type="molecule type" value="Genomic_DNA"/>
</dbReference>
<feature type="transmembrane region" description="Helical" evidence="1">
    <location>
        <begin position="246"/>
        <end position="271"/>
    </location>
</feature>
<proteinExistence type="predicted"/>
<dbReference type="AlphaFoldDB" id="A0A7R9M2J6"/>
<reference evidence="2" key="1">
    <citation type="submission" date="2020-11" db="EMBL/GenBank/DDBJ databases">
        <authorList>
            <person name="Tran Van P."/>
        </authorList>
    </citation>
    <scope>NUCLEOTIDE SEQUENCE</scope>
</reference>
<keyword evidence="1" id="KW-0812">Transmembrane</keyword>
<name>A0A7R9M2J6_9ACAR</name>
<dbReference type="EMBL" id="CAJPVJ010005530">
    <property type="protein sequence ID" value="CAG2169616.1"/>
    <property type="molecule type" value="Genomic_DNA"/>
</dbReference>
<evidence type="ECO:0000313" key="2">
    <source>
        <dbReference type="EMBL" id="CAD7652429.1"/>
    </source>
</evidence>
<keyword evidence="1" id="KW-1133">Transmembrane helix</keyword>
<sequence>MAKCTCGTQISRSDHCDQIWGSHKNCVYEPLQKIYTHLAAGVKVSPETAKKLISKTVGTKVIAENKDTLLKAMTSDEACHEVVRQGLQDAMGSVANKILGIGLLVGCISAAIDGYKIYEFWKQIKDADNLVERCPGKRKEISEQLDDIKPLVAKLDRAYHDLTRSDIAKNDFECAKAAVECYSQIIQTKVGKFLNDINDLHFEVNGKTEKIKVARDVAVAASITSFASTGAAVANAVVLGSFANPILTGATVVLGVVHAALATGCVILSVISSDTLEKLRKEVNEIEEVRALGAWMIRHTTGDAPVQRYLTPGDAQGGRNWTTLYMVWSAGQEQSDHGI</sequence>
<protein>
    <submittedName>
        <fullName evidence="2">Uncharacterized protein</fullName>
    </submittedName>
</protein>
<organism evidence="2">
    <name type="scientific">Oppiella nova</name>
    <dbReference type="NCBI Taxonomy" id="334625"/>
    <lineage>
        <taxon>Eukaryota</taxon>
        <taxon>Metazoa</taxon>
        <taxon>Ecdysozoa</taxon>
        <taxon>Arthropoda</taxon>
        <taxon>Chelicerata</taxon>
        <taxon>Arachnida</taxon>
        <taxon>Acari</taxon>
        <taxon>Acariformes</taxon>
        <taxon>Sarcoptiformes</taxon>
        <taxon>Oribatida</taxon>
        <taxon>Brachypylina</taxon>
        <taxon>Oppioidea</taxon>
        <taxon>Oppiidae</taxon>
        <taxon>Oppiella</taxon>
    </lineage>
</organism>